<sequence>MESTATTTHTSASSLIAPPLSAPDCDRVNIVLDQLLEGRSLTEDDEDYLLNYGEDCSPCFDNIKRQQAFVSFLNQKVSRRSAPMSLPHAIMARLQAELA</sequence>
<dbReference type="Proteomes" id="UP000559626">
    <property type="component" value="Unassembled WGS sequence"/>
</dbReference>
<comment type="caution">
    <text evidence="2">The sequence shown here is derived from an EMBL/GenBank/DDBJ whole genome shotgun (WGS) entry which is preliminary data.</text>
</comment>
<dbReference type="EMBL" id="JABBGH010000003">
    <property type="protein sequence ID" value="NML67286.1"/>
    <property type="molecule type" value="Genomic_DNA"/>
</dbReference>
<proteinExistence type="predicted"/>
<name>A0A7Y0AH58_9BACT</name>
<keyword evidence="3" id="KW-1185">Reference proteome</keyword>
<evidence type="ECO:0008006" key="4">
    <source>
        <dbReference type="Google" id="ProtNLM"/>
    </source>
</evidence>
<evidence type="ECO:0000313" key="3">
    <source>
        <dbReference type="Proteomes" id="UP000559626"/>
    </source>
</evidence>
<evidence type="ECO:0000313" key="2">
    <source>
        <dbReference type="EMBL" id="NML67286.1"/>
    </source>
</evidence>
<reference evidence="2 3" key="1">
    <citation type="submission" date="2020-04" db="EMBL/GenBank/DDBJ databases">
        <title>Hymenobacter polaris sp. nov., isolated from Arctic soil.</title>
        <authorList>
            <person name="Dahal R.H."/>
        </authorList>
    </citation>
    <scope>NUCLEOTIDE SEQUENCE [LARGE SCALE GENOMIC DNA]</scope>
    <source>
        <strain evidence="2 3">RP-2-7</strain>
    </source>
</reference>
<accession>A0A7Y0AH58</accession>
<dbReference type="AlphaFoldDB" id="A0A7Y0AH58"/>
<protein>
    <recommendedName>
        <fullName evidence="4">Zf-HC2 domain-containing protein</fullName>
    </recommendedName>
</protein>
<feature type="region of interest" description="Disordered" evidence="1">
    <location>
        <begin position="1"/>
        <end position="22"/>
    </location>
</feature>
<organism evidence="2 3">
    <name type="scientific">Hymenobacter polaris</name>
    <dbReference type="NCBI Taxonomy" id="2682546"/>
    <lineage>
        <taxon>Bacteria</taxon>
        <taxon>Pseudomonadati</taxon>
        <taxon>Bacteroidota</taxon>
        <taxon>Cytophagia</taxon>
        <taxon>Cytophagales</taxon>
        <taxon>Hymenobacteraceae</taxon>
        <taxon>Hymenobacter</taxon>
    </lineage>
</organism>
<dbReference type="RefSeq" id="WP_169532965.1">
    <property type="nucleotide sequence ID" value="NZ_JABBGH010000003.1"/>
</dbReference>
<evidence type="ECO:0000256" key="1">
    <source>
        <dbReference type="SAM" id="MobiDB-lite"/>
    </source>
</evidence>
<gene>
    <name evidence="2" type="ORF">HHL22_18940</name>
</gene>